<evidence type="ECO:0000313" key="2">
    <source>
        <dbReference type="EMBL" id="NVK81625.1"/>
    </source>
</evidence>
<dbReference type="AlphaFoldDB" id="A0A7Y7B9Y2"/>
<keyword evidence="3" id="KW-1185">Reference proteome</keyword>
<comment type="caution">
    <text evidence="2">The sequence shown here is derived from an EMBL/GenBank/DDBJ whole genome shotgun (WGS) entry which is preliminary data.</text>
</comment>
<name>A0A7Y7B9Y2_STRMO</name>
<sequence>MHLRASATALALLLLAGCGSHTTQTARPSPTPPCHNPDKAVLPRTAGTITEADNGGRICVAHGQEIAVFLDAHTKDAHRHWQPITLQPGSAVTRHDNGMVTPTVSTTVGLFTPETPGEVQLTSHRESGETWRATLVVH</sequence>
<organism evidence="2 3">
    <name type="scientific">Streptomyces morookaense</name>
    <name type="common">Streptoverticillium morookaense</name>
    <dbReference type="NCBI Taxonomy" id="1970"/>
    <lineage>
        <taxon>Bacteria</taxon>
        <taxon>Bacillati</taxon>
        <taxon>Actinomycetota</taxon>
        <taxon>Actinomycetes</taxon>
        <taxon>Kitasatosporales</taxon>
        <taxon>Streptomycetaceae</taxon>
        <taxon>Streptomyces</taxon>
    </lineage>
</organism>
<dbReference type="Proteomes" id="UP000587462">
    <property type="component" value="Unassembled WGS sequence"/>
</dbReference>
<evidence type="ECO:0000313" key="3">
    <source>
        <dbReference type="Proteomes" id="UP000587462"/>
    </source>
</evidence>
<evidence type="ECO:0008006" key="4">
    <source>
        <dbReference type="Google" id="ProtNLM"/>
    </source>
</evidence>
<accession>A0A7Y7B9Y2</accession>
<evidence type="ECO:0000256" key="1">
    <source>
        <dbReference type="SAM" id="SignalP"/>
    </source>
</evidence>
<dbReference type="PROSITE" id="PS51257">
    <property type="entry name" value="PROKAR_LIPOPROTEIN"/>
    <property type="match status" value="1"/>
</dbReference>
<feature type="chain" id="PRO_5038841914" description="Lipoprotein" evidence="1">
    <location>
        <begin position="26"/>
        <end position="138"/>
    </location>
</feature>
<proteinExistence type="predicted"/>
<feature type="signal peptide" evidence="1">
    <location>
        <begin position="1"/>
        <end position="25"/>
    </location>
</feature>
<reference evidence="2 3" key="1">
    <citation type="submission" date="2020-04" db="EMBL/GenBank/DDBJ databases">
        <title>Draft Genome Sequence of Streptomyces morookaense DSM 40503, an 8-azaguanine-producing strain.</title>
        <authorList>
            <person name="Qi J."/>
            <person name="Gao J.-M."/>
        </authorList>
    </citation>
    <scope>NUCLEOTIDE SEQUENCE [LARGE SCALE GENOMIC DNA]</scope>
    <source>
        <strain evidence="2 3">DSM 40503</strain>
    </source>
</reference>
<gene>
    <name evidence="2" type="ORF">HG542_28830</name>
</gene>
<protein>
    <recommendedName>
        <fullName evidence="4">Lipoprotein</fullName>
    </recommendedName>
</protein>
<dbReference type="RefSeq" id="WP_171086538.1">
    <property type="nucleotide sequence ID" value="NZ_BNBU01000001.1"/>
</dbReference>
<keyword evidence="1" id="KW-0732">Signal</keyword>
<dbReference type="EMBL" id="JABBXF010000088">
    <property type="protein sequence ID" value="NVK81625.1"/>
    <property type="molecule type" value="Genomic_DNA"/>
</dbReference>